<evidence type="ECO:0000313" key="1">
    <source>
        <dbReference type="EMBL" id="TVO39369.1"/>
    </source>
</evidence>
<evidence type="ECO:0000313" key="2">
    <source>
        <dbReference type="Proteomes" id="UP000319828"/>
    </source>
</evidence>
<sequence length="121" mass="13956">MINELDWRRLLKRCEQLCHYRNGSVPVGQGKACFDSDESTKVLIFSNAVFSVDSLHCSHTIEVAKLDYDSSHEIWELYINSAEDASLVEPEWLPHPVHFAHSNPMILLSIIEKDAEECIWR</sequence>
<gene>
    <name evidence="1" type="ORF">FOF44_01920</name>
</gene>
<dbReference type="OrthoDB" id="5900883at2"/>
<comment type="caution">
    <text evidence="1">The sequence shown here is derived from an EMBL/GenBank/DDBJ whole genome shotgun (WGS) entry which is preliminary data.</text>
</comment>
<dbReference type="Proteomes" id="UP000319828">
    <property type="component" value="Unassembled WGS sequence"/>
</dbReference>
<dbReference type="RefSeq" id="WP_144387304.1">
    <property type="nucleotide sequence ID" value="NZ_CANNCB010000001.1"/>
</dbReference>
<dbReference type="EMBL" id="VMKJ01000002">
    <property type="protein sequence ID" value="TVO39369.1"/>
    <property type="molecule type" value="Genomic_DNA"/>
</dbReference>
<accession>A0A557PFE4</accession>
<proteinExistence type="predicted"/>
<dbReference type="Pfam" id="PF11225">
    <property type="entry name" value="DUF3024"/>
    <property type="match status" value="1"/>
</dbReference>
<dbReference type="AlphaFoldDB" id="A0A557PFE4"/>
<reference evidence="1 2" key="1">
    <citation type="submission" date="2019-07" db="EMBL/GenBank/DDBJ databases">
        <title>The draft genome sequence of Vibrio algivorus M1486.</title>
        <authorList>
            <person name="Meng X."/>
        </authorList>
    </citation>
    <scope>NUCLEOTIDE SEQUENCE [LARGE SCALE GENOMIC DNA]</scope>
    <source>
        <strain evidence="1 2">M1486</strain>
    </source>
</reference>
<dbReference type="InterPro" id="IPR021388">
    <property type="entry name" value="DUF3024"/>
</dbReference>
<name>A0A557PFE4_9VIBR</name>
<protein>
    <submittedName>
        <fullName evidence="1">DUF3024 domain-containing protein</fullName>
    </submittedName>
</protein>
<organism evidence="1 2">
    <name type="scientific">Vibrio algivorus</name>
    <dbReference type="NCBI Taxonomy" id="1667024"/>
    <lineage>
        <taxon>Bacteria</taxon>
        <taxon>Pseudomonadati</taxon>
        <taxon>Pseudomonadota</taxon>
        <taxon>Gammaproteobacteria</taxon>
        <taxon>Vibrionales</taxon>
        <taxon>Vibrionaceae</taxon>
        <taxon>Vibrio</taxon>
    </lineage>
</organism>